<dbReference type="EMBL" id="CP002101">
    <property type="protein sequence ID" value="AEH60256.1"/>
    <property type="molecule type" value="Genomic_DNA"/>
</dbReference>
<dbReference type="PANTHER" id="PTHR43090:SF2">
    <property type="entry name" value="1-(5-PHOSPHORIBOSYL)-5-[(5-PHOSPHORIBOSYLAMINO)METHYLIDENEAMINO] IMIDAZOLE-4-CARBOXAMIDE ISOMERASE"/>
    <property type="match status" value="1"/>
</dbReference>
<dbReference type="GO" id="GO:0000162">
    <property type="term" value="P:L-tryptophan biosynthetic process"/>
    <property type="evidence" value="ECO:0007669"/>
    <property type="project" value="TreeGrafter"/>
</dbReference>
<dbReference type="InterPro" id="IPR011060">
    <property type="entry name" value="RibuloseP-bd_barrel"/>
</dbReference>
<protein>
    <submittedName>
        <fullName evidence="3">Histidine biosynthesis protein</fullName>
    </submittedName>
</protein>
<evidence type="ECO:0000313" key="4">
    <source>
        <dbReference type="Proteomes" id="UP000006622"/>
    </source>
</evidence>
<name>F7XPC9_METZD</name>
<dbReference type="CDD" id="cd04723">
    <property type="entry name" value="HisA_HisF"/>
    <property type="match status" value="1"/>
</dbReference>
<dbReference type="Gene3D" id="3.20.20.70">
    <property type="entry name" value="Aldolase class I"/>
    <property type="match status" value="1"/>
</dbReference>
<accession>F7XPC9</accession>
<dbReference type="SUPFAM" id="SSF51366">
    <property type="entry name" value="Ribulose-phoshate binding barrel"/>
    <property type="match status" value="1"/>
</dbReference>
<dbReference type="Pfam" id="PF00977">
    <property type="entry name" value="His_biosynth"/>
    <property type="match status" value="1"/>
</dbReference>
<dbReference type="GO" id="GO:0003949">
    <property type="term" value="F:1-(5-phosphoribosyl)-5-[(5-phosphoribosylamino)methylideneamino]imidazole-4-carboxamide isomerase activity"/>
    <property type="evidence" value="ECO:0007669"/>
    <property type="project" value="InterPro"/>
</dbReference>
<keyword evidence="2" id="KW-0028">Amino-acid biosynthesis</keyword>
<dbReference type="HOGENOM" id="CLU_048577_2_0_2"/>
<dbReference type="KEGG" id="mzh:Mzhil_0381"/>
<comment type="similarity">
    <text evidence="1 2">Belongs to the HisA/HisF family.</text>
</comment>
<organism evidence="3 4">
    <name type="scientific">Methanosalsum zhilinae (strain DSM 4017 / NBRC 107636 / OCM 62 / WeN5)</name>
    <name type="common">Methanohalophilus zhilinae</name>
    <dbReference type="NCBI Taxonomy" id="679901"/>
    <lineage>
        <taxon>Archaea</taxon>
        <taxon>Methanobacteriati</taxon>
        <taxon>Methanobacteriota</taxon>
        <taxon>Stenosarchaea group</taxon>
        <taxon>Methanomicrobia</taxon>
        <taxon>Methanosarcinales</taxon>
        <taxon>Methanosarcinaceae</taxon>
        <taxon>Methanosalsum</taxon>
    </lineage>
</organism>
<dbReference type="InterPro" id="IPR044524">
    <property type="entry name" value="Isoase_HisA-like"/>
</dbReference>
<dbReference type="InterPro" id="IPR006062">
    <property type="entry name" value="His_biosynth"/>
</dbReference>
<dbReference type="Proteomes" id="UP000006622">
    <property type="component" value="Chromosome"/>
</dbReference>
<reference evidence="3 4" key="1">
    <citation type="submission" date="2010-07" db="EMBL/GenBank/DDBJ databases">
        <title>The complete genome of Methanosalsum zhilinae DSM 4017.</title>
        <authorList>
            <consortium name="US DOE Joint Genome Institute (JGI-PGF)"/>
            <person name="Lucas S."/>
            <person name="Copeland A."/>
            <person name="Lapidus A."/>
            <person name="Glavina del Rio T."/>
            <person name="Dalin E."/>
            <person name="Tice H."/>
            <person name="Bruce D."/>
            <person name="Goodwin L."/>
            <person name="Pitluck S."/>
            <person name="Kyrpides N."/>
            <person name="Mavromatis K."/>
            <person name="Ovchinnikova G."/>
            <person name="Daligault H."/>
            <person name="Detter J.C."/>
            <person name="Han C."/>
            <person name="Tapia R."/>
            <person name="Larimer F."/>
            <person name="Land M."/>
            <person name="Hauser L."/>
            <person name="Markowitz V."/>
            <person name="Cheng J.-F."/>
            <person name="Hugenholtz P."/>
            <person name="Woyke T."/>
            <person name="Wu D."/>
            <person name="Spring S."/>
            <person name="Schueler E."/>
            <person name="Brambilla E."/>
            <person name="Klenk H.-P."/>
            <person name="Eisen J.A."/>
        </authorList>
    </citation>
    <scope>NUCLEOTIDE SEQUENCE [LARGE SCALE GENOMIC DNA]</scope>
    <source>
        <strain evidence="4">DSM 4017 / NBRC 107636 / OCM 62 / WeN5</strain>
    </source>
</reference>
<dbReference type="OrthoDB" id="146815at2157"/>
<dbReference type="AlphaFoldDB" id="F7XPC9"/>
<sequence>MFRVLLVLDIFNNCVVHAVRGQRDKYMPISNFSSVCTTSDPVEIVEHLMPDEVYIADLNRLQNKGRQDANSAAIKEISQKADTLLDYAITSMDEVADAMKLADTAVLGTETATFKTIVEAASEFPKQISVSIDMINGKVLKRDSGISQNPLDIIKELNDLDIRDIIFLDLDRVGTSSGVDTELIGKMASLSSHKMLHGGGVRNCEDIKNISEAGFSGALVSTAIHSGSIPLSVLYQNR</sequence>
<proteinExistence type="inferred from homology"/>
<dbReference type="InterPro" id="IPR013785">
    <property type="entry name" value="Aldolase_TIM"/>
</dbReference>
<keyword evidence="2" id="KW-0368">Histidine biosynthesis</keyword>
<evidence type="ECO:0000313" key="3">
    <source>
        <dbReference type="EMBL" id="AEH60256.1"/>
    </source>
</evidence>
<dbReference type="PANTHER" id="PTHR43090">
    <property type="entry name" value="1-(5-PHOSPHORIBOSYL)-5-[(5-PHOSPHORIBOSYLAMINO)METHYLIDENEAMINO] IMIDAZOLE-4-CARBOXAMIDE ISOMERASE"/>
    <property type="match status" value="1"/>
</dbReference>
<keyword evidence="4" id="KW-1185">Reference proteome</keyword>
<dbReference type="GO" id="GO:0005737">
    <property type="term" value="C:cytoplasm"/>
    <property type="evidence" value="ECO:0007669"/>
    <property type="project" value="TreeGrafter"/>
</dbReference>
<dbReference type="STRING" id="679901.Mzhil_0381"/>
<evidence type="ECO:0000256" key="1">
    <source>
        <dbReference type="ARBA" id="ARBA00009667"/>
    </source>
</evidence>
<dbReference type="GO" id="GO:0000105">
    <property type="term" value="P:L-histidine biosynthetic process"/>
    <property type="evidence" value="ECO:0007669"/>
    <property type="project" value="UniProtKB-KW"/>
</dbReference>
<gene>
    <name evidence="3" type="ordered locus">Mzhil_0381</name>
</gene>
<evidence type="ECO:0000256" key="2">
    <source>
        <dbReference type="RuleBase" id="RU003657"/>
    </source>
</evidence>